<evidence type="ECO:0000313" key="7">
    <source>
        <dbReference type="Proteomes" id="UP001500483"/>
    </source>
</evidence>
<dbReference type="InterPro" id="IPR036390">
    <property type="entry name" value="WH_DNA-bd_sf"/>
</dbReference>
<feature type="domain" description="HTH iclR-type" evidence="4">
    <location>
        <begin position="11"/>
        <end position="71"/>
    </location>
</feature>
<proteinExistence type="predicted"/>
<accession>A0ABP6RQ56</accession>
<dbReference type="SUPFAM" id="SSF55781">
    <property type="entry name" value="GAF domain-like"/>
    <property type="match status" value="1"/>
</dbReference>
<name>A0ABP6RQ56_9PSEU</name>
<evidence type="ECO:0000259" key="5">
    <source>
        <dbReference type="PROSITE" id="PS51078"/>
    </source>
</evidence>
<dbReference type="Proteomes" id="UP001500483">
    <property type="component" value="Unassembled WGS sequence"/>
</dbReference>
<dbReference type="Pfam" id="PF01614">
    <property type="entry name" value="IclR_C"/>
    <property type="match status" value="1"/>
</dbReference>
<dbReference type="SMART" id="SM00346">
    <property type="entry name" value="HTH_ICLR"/>
    <property type="match status" value="1"/>
</dbReference>
<evidence type="ECO:0000256" key="2">
    <source>
        <dbReference type="ARBA" id="ARBA00023125"/>
    </source>
</evidence>
<dbReference type="PROSITE" id="PS51077">
    <property type="entry name" value="HTH_ICLR"/>
    <property type="match status" value="1"/>
</dbReference>
<dbReference type="RefSeq" id="WP_344926484.1">
    <property type="nucleotide sequence ID" value="NZ_BAAAYK010000038.1"/>
</dbReference>
<keyword evidence="7" id="KW-1185">Reference proteome</keyword>
<evidence type="ECO:0000259" key="4">
    <source>
        <dbReference type="PROSITE" id="PS51077"/>
    </source>
</evidence>
<dbReference type="PANTHER" id="PTHR30136:SF35">
    <property type="entry name" value="HTH-TYPE TRANSCRIPTIONAL REGULATOR RV1719"/>
    <property type="match status" value="1"/>
</dbReference>
<dbReference type="EMBL" id="BAAAYK010000038">
    <property type="protein sequence ID" value="GAA3357453.1"/>
    <property type="molecule type" value="Genomic_DNA"/>
</dbReference>
<sequence length="253" mass="27602">MPPVKPSAGTMRSLERAIDVLEVLDESRQSLRLSDIARRVELPVATVQRILTVLEARGRVERDATGYRPGLNLIFGSHAYLSGNPLLVAARPVLQDLADETRLTASLFRRADWSRVALVRIPGSRPLRYELPIGERLPLHLGAGKALVAHLPAAELDDFLDRLGEHKRADGTTVDRAGFLRDLAEIRDRGYSVAASEREPGMASVAAPVLDPDGTARATVQVSGHQEDLPADRLEQLGAEVRRAAHAIARRAC</sequence>
<dbReference type="PROSITE" id="PS51078">
    <property type="entry name" value="ICLR_ED"/>
    <property type="match status" value="1"/>
</dbReference>
<dbReference type="PANTHER" id="PTHR30136">
    <property type="entry name" value="HELIX-TURN-HELIX TRANSCRIPTIONAL REGULATOR, ICLR FAMILY"/>
    <property type="match status" value="1"/>
</dbReference>
<dbReference type="InterPro" id="IPR014757">
    <property type="entry name" value="Tscrpt_reg_IclR_C"/>
</dbReference>
<dbReference type="SUPFAM" id="SSF46785">
    <property type="entry name" value="Winged helix' DNA-binding domain"/>
    <property type="match status" value="1"/>
</dbReference>
<evidence type="ECO:0000256" key="1">
    <source>
        <dbReference type="ARBA" id="ARBA00023015"/>
    </source>
</evidence>
<comment type="caution">
    <text evidence="6">The sequence shown here is derived from an EMBL/GenBank/DDBJ whole genome shotgun (WGS) entry which is preliminary data.</text>
</comment>
<dbReference type="InterPro" id="IPR029016">
    <property type="entry name" value="GAF-like_dom_sf"/>
</dbReference>
<keyword evidence="3" id="KW-0804">Transcription</keyword>
<dbReference type="InterPro" id="IPR050707">
    <property type="entry name" value="HTH_MetabolicPath_Reg"/>
</dbReference>
<keyword evidence="2" id="KW-0238">DNA-binding</keyword>
<dbReference type="Pfam" id="PF09339">
    <property type="entry name" value="HTH_IclR"/>
    <property type="match status" value="1"/>
</dbReference>
<reference evidence="7" key="1">
    <citation type="journal article" date="2019" name="Int. J. Syst. Evol. Microbiol.">
        <title>The Global Catalogue of Microorganisms (GCM) 10K type strain sequencing project: providing services to taxonomists for standard genome sequencing and annotation.</title>
        <authorList>
            <consortium name="The Broad Institute Genomics Platform"/>
            <consortium name="The Broad Institute Genome Sequencing Center for Infectious Disease"/>
            <person name="Wu L."/>
            <person name="Ma J."/>
        </authorList>
    </citation>
    <scope>NUCLEOTIDE SEQUENCE [LARGE SCALE GENOMIC DNA]</scope>
    <source>
        <strain evidence="7">JCM 9687</strain>
    </source>
</reference>
<feature type="domain" description="IclR-ED" evidence="5">
    <location>
        <begin position="72"/>
        <end position="253"/>
    </location>
</feature>
<protein>
    <submittedName>
        <fullName evidence="6">IclR family transcriptional regulator C-terminal domain-containing protein</fullName>
    </submittedName>
</protein>
<organism evidence="6 7">
    <name type="scientific">Saccharopolyspora gregorii</name>
    <dbReference type="NCBI Taxonomy" id="33914"/>
    <lineage>
        <taxon>Bacteria</taxon>
        <taxon>Bacillati</taxon>
        <taxon>Actinomycetota</taxon>
        <taxon>Actinomycetes</taxon>
        <taxon>Pseudonocardiales</taxon>
        <taxon>Pseudonocardiaceae</taxon>
        <taxon>Saccharopolyspora</taxon>
    </lineage>
</organism>
<dbReference type="InterPro" id="IPR036388">
    <property type="entry name" value="WH-like_DNA-bd_sf"/>
</dbReference>
<evidence type="ECO:0000256" key="3">
    <source>
        <dbReference type="ARBA" id="ARBA00023163"/>
    </source>
</evidence>
<keyword evidence="1" id="KW-0805">Transcription regulation</keyword>
<evidence type="ECO:0000313" key="6">
    <source>
        <dbReference type="EMBL" id="GAA3357453.1"/>
    </source>
</evidence>
<gene>
    <name evidence="6" type="ORF">GCM10020366_25570</name>
</gene>
<dbReference type="InterPro" id="IPR005471">
    <property type="entry name" value="Tscrpt_reg_IclR_N"/>
</dbReference>
<dbReference type="Gene3D" id="1.10.10.10">
    <property type="entry name" value="Winged helix-like DNA-binding domain superfamily/Winged helix DNA-binding domain"/>
    <property type="match status" value="1"/>
</dbReference>
<dbReference type="Gene3D" id="3.30.450.40">
    <property type="match status" value="1"/>
</dbReference>